<evidence type="ECO:0000313" key="1">
    <source>
        <dbReference type="EMBL" id="KCV35312.1"/>
    </source>
</evidence>
<proteinExistence type="predicted"/>
<organism evidence="1 2">
    <name type="scientific">Bordetella bronchiseptica 00-P-2796</name>
    <dbReference type="NCBI Taxonomy" id="1331199"/>
    <lineage>
        <taxon>Bacteria</taxon>
        <taxon>Pseudomonadati</taxon>
        <taxon>Pseudomonadota</taxon>
        <taxon>Betaproteobacteria</taxon>
        <taxon>Burkholderiales</taxon>
        <taxon>Alcaligenaceae</taxon>
        <taxon>Bordetella</taxon>
    </lineage>
</organism>
<accession>A0ABR4RFS2</accession>
<gene>
    <name evidence="1" type="ORF">L490_4873</name>
</gene>
<reference evidence="1 2" key="1">
    <citation type="submission" date="2014-03" db="EMBL/GenBank/DDBJ databases">
        <title>Genome sequence of Bordetella bronchiseptica.</title>
        <authorList>
            <person name="Harvill E."/>
            <person name="Goodfield L.L."/>
            <person name="Ivanov Y.V."/>
            <person name="Meyer J.A."/>
            <person name="Muse S.J."/>
            <person name="Jacobs N."/>
            <person name="Bendor L."/>
            <person name="Smallridge W.E."/>
            <person name="Brinkac L.M."/>
            <person name="Sanka R."/>
            <person name="Kim M."/>
            <person name="Losada L."/>
        </authorList>
    </citation>
    <scope>NUCLEOTIDE SEQUENCE [LARGE SCALE GENOMIC DNA]</scope>
    <source>
        <strain evidence="1 2">00-P-2796</strain>
    </source>
</reference>
<keyword evidence="2" id="KW-1185">Reference proteome</keyword>
<evidence type="ECO:0000313" key="2">
    <source>
        <dbReference type="Proteomes" id="UP000025756"/>
    </source>
</evidence>
<dbReference type="EMBL" id="JGWH01000087">
    <property type="protein sequence ID" value="KCV35312.1"/>
    <property type="molecule type" value="Genomic_DNA"/>
</dbReference>
<comment type="caution">
    <text evidence="1">The sequence shown here is derived from an EMBL/GenBank/DDBJ whole genome shotgun (WGS) entry which is preliminary data.</text>
</comment>
<dbReference type="Proteomes" id="UP000025756">
    <property type="component" value="Unassembled WGS sequence"/>
</dbReference>
<protein>
    <submittedName>
        <fullName evidence="1">Uncharacterized protein</fullName>
    </submittedName>
</protein>
<name>A0ABR4RFS2_BORBO</name>
<sequence length="128" mass="14400">MLHNESLPVRGFAAGFQALKRESARLYAFETVWRGVAQQSQSTFVNFAMFDTYAHWGRCNKSPGLSCVWLGFHTLLDDAYANVRTVSFWDARCARDELANARFAAPDPDLVRNLLADCRASIAPCHNE</sequence>